<dbReference type="EMBL" id="KN838550">
    <property type="protein sequence ID" value="KIK06852.1"/>
    <property type="molecule type" value="Genomic_DNA"/>
</dbReference>
<reference evidence="2 3" key="1">
    <citation type="submission" date="2014-04" db="EMBL/GenBank/DDBJ databases">
        <authorList>
            <consortium name="DOE Joint Genome Institute"/>
            <person name="Kuo A."/>
            <person name="Kohler A."/>
            <person name="Nagy L.G."/>
            <person name="Floudas D."/>
            <person name="Copeland A."/>
            <person name="Barry K.W."/>
            <person name="Cichocki N."/>
            <person name="Veneault-Fourrey C."/>
            <person name="LaButti K."/>
            <person name="Lindquist E.A."/>
            <person name="Lipzen A."/>
            <person name="Lundell T."/>
            <person name="Morin E."/>
            <person name="Murat C."/>
            <person name="Sun H."/>
            <person name="Tunlid A."/>
            <person name="Henrissat B."/>
            <person name="Grigoriev I.V."/>
            <person name="Hibbett D.S."/>
            <person name="Martin F."/>
            <person name="Nordberg H.P."/>
            <person name="Cantor M.N."/>
            <person name="Hua S.X."/>
        </authorList>
    </citation>
    <scope>NUCLEOTIDE SEQUENCE [LARGE SCALE GENOMIC DNA]</scope>
    <source>
        <strain evidence="2 3">LaAM-08-1</strain>
    </source>
</reference>
<dbReference type="Pfam" id="PF04801">
    <property type="entry name" value="RPC5"/>
    <property type="match status" value="1"/>
</dbReference>
<gene>
    <name evidence="2" type="ORF">K443DRAFT_229684</name>
</gene>
<accession>A0A0C9Y9C9</accession>
<dbReference type="HOGENOM" id="CLU_055683_1_0_1"/>
<organism evidence="2 3">
    <name type="scientific">Laccaria amethystina LaAM-08-1</name>
    <dbReference type="NCBI Taxonomy" id="1095629"/>
    <lineage>
        <taxon>Eukaryota</taxon>
        <taxon>Fungi</taxon>
        <taxon>Dikarya</taxon>
        <taxon>Basidiomycota</taxon>
        <taxon>Agaricomycotina</taxon>
        <taxon>Agaricomycetes</taxon>
        <taxon>Agaricomycetidae</taxon>
        <taxon>Agaricales</taxon>
        <taxon>Agaricineae</taxon>
        <taxon>Hydnangiaceae</taxon>
        <taxon>Laccaria</taxon>
    </lineage>
</organism>
<feature type="compositionally biased region" description="Basic and acidic residues" evidence="1">
    <location>
        <begin position="80"/>
        <end position="116"/>
    </location>
</feature>
<dbReference type="Proteomes" id="UP000054477">
    <property type="component" value="Unassembled WGS sequence"/>
</dbReference>
<sequence length="284" mass="31524">MDFDENDELVAILPIHYSAALAPNVHMHQFPLLMRPLETPPSAILSGKRISARIKPNVGRLEILVPADTRPEVWSVEKSREFGSARAEDDHEKNQGMQSKGREDEEPRLSEVRLRSESIPQKGTHMLGVVRDGKLHLHPISETHQLRPTLTYLDILSKKNRRSRGTGSGSDSDDGPPPDPDEPAPLNTIKKEKKAVGEAKEVHVSARKTDDKAGVSAQGGLSAVRREMLQIIRAEEDEAWDTLEFCDLNTQSSGDAFEGIFSQSNEILRCQASITAFLKEIRGL</sequence>
<feature type="compositionally biased region" description="Acidic residues" evidence="1">
    <location>
        <begin position="171"/>
        <end position="182"/>
    </location>
</feature>
<proteinExistence type="predicted"/>
<protein>
    <submittedName>
        <fullName evidence="2">Unplaced genomic scaffold K443scaffold_15, whole genome shotgun sequence</fullName>
    </submittedName>
</protein>
<dbReference type="GO" id="GO:0042797">
    <property type="term" value="P:tRNA transcription by RNA polymerase III"/>
    <property type="evidence" value="ECO:0007669"/>
    <property type="project" value="TreeGrafter"/>
</dbReference>
<feature type="region of interest" description="Disordered" evidence="1">
    <location>
        <begin position="157"/>
        <end position="187"/>
    </location>
</feature>
<name>A0A0C9Y9C9_9AGAR</name>
<evidence type="ECO:0000256" key="1">
    <source>
        <dbReference type="SAM" id="MobiDB-lite"/>
    </source>
</evidence>
<dbReference type="PANTHER" id="PTHR12069:SF0">
    <property type="entry name" value="DNA-DIRECTED RNA POLYMERASE III SUBUNIT RPC5"/>
    <property type="match status" value="1"/>
</dbReference>
<dbReference type="OrthoDB" id="340681at2759"/>
<dbReference type="STRING" id="1095629.A0A0C9Y9C9"/>
<evidence type="ECO:0000313" key="2">
    <source>
        <dbReference type="EMBL" id="KIK06852.1"/>
    </source>
</evidence>
<keyword evidence="3" id="KW-1185">Reference proteome</keyword>
<dbReference type="AlphaFoldDB" id="A0A0C9Y9C9"/>
<dbReference type="GO" id="GO:0005666">
    <property type="term" value="C:RNA polymerase III complex"/>
    <property type="evidence" value="ECO:0007669"/>
    <property type="project" value="TreeGrafter"/>
</dbReference>
<feature type="region of interest" description="Disordered" evidence="1">
    <location>
        <begin position="80"/>
        <end position="123"/>
    </location>
</feature>
<evidence type="ECO:0000313" key="3">
    <source>
        <dbReference type="Proteomes" id="UP000054477"/>
    </source>
</evidence>
<dbReference type="InterPro" id="IPR006886">
    <property type="entry name" value="RNA_pol_III_Rpc5"/>
</dbReference>
<reference evidence="3" key="2">
    <citation type="submission" date="2015-01" db="EMBL/GenBank/DDBJ databases">
        <title>Evolutionary Origins and Diversification of the Mycorrhizal Mutualists.</title>
        <authorList>
            <consortium name="DOE Joint Genome Institute"/>
            <consortium name="Mycorrhizal Genomics Consortium"/>
            <person name="Kohler A."/>
            <person name="Kuo A."/>
            <person name="Nagy L.G."/>
            <person name="Floudas D."/>
            <person name="Copeland A."/>
            <person name="Barry K.W."/>
            <person name="Cichocki N."/>
            <person name="Veneault-Fourrey C."/>
            <person name="LaButti K."/>
            <person name="Lindquist E.A."/>
            <person name="Lipzen A."/>
            <person name="Lundell T."/>
            <person name="Morin E."/>
            <person name="Murat C."/>
            <person name="Riley R."/>
            <person name="Ohm R."/>
            <person name="Sun H."/>
            <person name="Tunlid A."/>
            <person name="Henrissat B."/>
            <person name="Grigoriev I.V."/>
            <person name="Hibbett D.S."/>
            <person name="Martin F."/>
        </authorList>
    </citation>
    <scope>NUCLEOTIDE SEQUENCE [LARGE SCALE GENOMIC DNA]</scope>
    <source>
        <strain evidence="3">LaAM-08-1</strain>
    </source>
</reference>
<dbReference type="PANTHER" id="PTHR12069">
    <property type="entry name" value="DNA-DIRECTED RNA POLYMERASES III 80 KDA POLYPEPTIDE RNA POLYMERASE III SUBUNIT 5"/>
    <property type="match status" value="1"/>
</dbReference>